<proteinExistence type="predicted"/>
<evidence type="ECO:0008006" key="3">
    <source>
        <dbReference type="Google" id="ProtNLM"/>
    </source>
</evidence>
<dbReference type="RefSeq" id="WP_160197426.1">
    <property type="nucleotide sequence ID" value="NZ_QXXA01000009.1"/>
</dbReference>
<name>A0A845QYV4_9CLOT</name>
<dbReference type="AlphaFoldDB" id="A0A845QYV4"/>
<keyword evidence="2" id="KW-1185">Reference proteome</keyword>
<dbReference type="Gene3D" id="1.25.10.10">
    <property type="entry name" value="Leucine-rich Repeat Variant"/>
    <property type="match status" value="1"/>
</dbReference>
<gene>
    <name evidence="1" type="ORF">D3Z33_08845</name>
</gene>
<protein>
    <recommendedName>
        <fullName evidence="3">HEAT repeat domain-containing protein</fullName>
    </recommendedName>
</protein>
<dbReference type="SUPFAM" id="SSF48371">
    <property type="entry name" value="ARM repeat"/>
    <property type="match status" value="1"/>
</dbReference>
<organism evidence="1 2">
    <name type="scientific">Senegalia massiliensis</name>
    <dbReference type="NCBI Taxonomy" id="1720316"/>
    <lineage>
        <taxon>Bacteria</taxon>
        <taxon>Bacillati</taxon>
        <taxon>Bacillota</taxon>
        <taxon>Clostridia</taxon>
        <taxon>Eubacteriales</taxon>
        <taxon>Clostridiaceae</taxon>
        <taxon>Senegalia</taxon>
    </lineage>
</organism>
<comment type="caution">
    <text evidence="1">The sequence shown here is derived from an EMBL/GenBank/DDBJ whole genome shotgun (WGS) entry which is preliminary data.</text>
</comment>
<sequence length="212" mass="25462">MLGKWNEIDKMESFQISYLLYLEGKSIDIISKIRNLPYKEIEKHIIEAKIKYQKKKKQDKLIKIISMSKSKRVEYLKTLTNEDKKDLVEQIYKRYIKFKNIEDRMILIWLIGELKDEKLVPFLLMELKSKNVNYRRLSVSALGKMAKSEHKDILEEFFFDDNPQVRQYAIKSTRNIGDMNTIKLLEKISNDKREKEYVRRASKDVINYLVEK</sequence>
<dbReference type="OrthoDB" id="1706421at2"/>
<dbReference type="InterPro" id="IPR011989">
    <property type="entry name" value="ARM-like"/>
</dbReference>
<accession>A0A845QYV4</accession>
<dbReference type="Proteomes" id="UP000467132">
    <property type="component" value="Unassembled WGS sequence"/>
</dbReference>
<evidence type="ECO:0000313" key="1">
    <source>
        <dbReference type="EMBL" id="NBI06959.1"/>
    </source>
</evidence>
<dbReference type="Pfam" id="PF13646">
    <property type="entry name" value="HEAT_2"/>
    <property type="match status" value="1"/>
</dbReference>
<dbReference type="EMBL" id="QXXA01000009">
    <property type="protein sequence ID" value="NBI06959.1"/>
    <property type="molecule type" value="Genomic_DNA"/>
</dbReference>
<dbReference type="InterPro" id="IPR016024">
    <property type="entry name" value="ARM-type_fold"/>
</dbReference>
<evidence type="ECO:0000313" key="2">
    <source>
        <dbReference type="Proteomes" id="UP000467132"/>
    </source>
</evidence>
<reference evidence="1 2" key="1">
    <citation type="submission" date="2018-08" db="EMBL/GenBank/DDBJ databases">
        <title>Murine metabolic-syndrome-specific gut microbial biobank.</title>
        <authorList>
            <person name="Liu C."/>
        </authorList>
    </citation>
    <scope>NUCLEOTIDE SEQUENCE [LARGE SCALE GENOMIC DNA]</scope>
    <source>
        <strain evidence="1 2">583</strain>
    </source>
</reference>